<dbReference type="PANTHER" id="PTHR36985">
    <property type="entry name" value="TRANSLOCATION AND ASSEMBLY MODULE SUBUNIT TAMB"/>
    <property type="match status" value="1"/>
</dbReference>
<keyword evidence="4" id="KW-0472">Membrane</keyword>
<evidence type="ECO:0000256" key="3">
    <source>
        <dbReference type="ARBA" id="ARBA00022989"/>
    </source>
</evidence>
<feature type="signal peptide" evidence="5">
    <location>
        <begin position="1"/>
        <end position="18"/>
    </location>
</feature>
<organism evidence="7 8">
    <name type="scientific">Shimia aestuarii</name>
    <dbReference type="NCBI Taxonomy" id="254406"/>
    <lineage>
        <taxon>Bacteria</taxon>
        <taxon>Pseudomonadati</taxon>
        <taxon>Pseudomonadota</taxon>
        <taxon>Alphaproteobacteria</taxon>
        <taxon>Rhodobacterales</taxon>
        <taxon>Roseobacteraceae</taxon>
    </lineage>
</organism>
<keyword evidence="2" id="KW-0812">Transmembrane</keyword>
<dbReference type="PANTHER" id="PTHR36985:SF1">
    <property type="entry name" value="TRANSLOCATION AND ASSEMBLY MODULE SUBUNIT TAMB"/>
    <property type="match status" value="1"/>
</dbReference>
<dbReference type="GO" id="GO:0009306">
    <property type="term" value="P:protein secretion"/>
    <property type="evidence" value="ECO:0007669"/>
    <property type="project" value="InterPro"/>
</dbReference>
<evidence type="ECO:0000256" key="5">
    <source>
        <dbReference type="SAM" id="SignalP"/>
    </source>
</evidence>
<keyword evidence="5" id="KW-0732">Signal</keyword>
<sequence length="1137" mass="119268">MRRLVMICLLFLPVMGLAQEEDDKGMLTKFLESSLSGAGRSVEVVGLRGAISSEATIEEIRISDDEGLWITLSKIKLNWNRLAVLRGNINVNELSADSIVLARLPKTTPDPEAPTAEATPFSLPELPVSINIQKLSAGRIELGEPVLGQEAVLSLETKLVLLEGDGEAILEATRIEGPSGKFDLDAAFSNATRQLRIDLEAAEVADGIVASLLRLPGTPAIDLRVKGEGPLDDFTADIRLASAGEERLAGQVILSTEASETPETPATRVILADISGDMAPLFAPEYRDFFGSEIALKSLVHLYANGEATLDNLSLTTASMALKGAVSLSSDGLPDKFDVTLKMADPSGKPVLLPVAGARTLLKRADLTAAFDAAKGERWALSGIVEGFDTDTVDLGRAAIAANGLIRRDTPSRVSAALRLDMDGLKLADPALDQAIGSRGQFTGNVLWEEGADIQLSDFELAAGGLLVDGKAAIGGLGNDLMLNGRLRMLAPDITRFSGLAARPLTGELLTIVEGSFAPLTGAFDADITARGRDLTINDPRFDRLARGETVLAFSGKRDFDGLNLRHAALDTDGFDITVKGDLNSNNGNVVLAARLEDTAVVLEGVSGPSTVDGTATLTNGDWSFDVKATAPGETVATIDGGVPASGPMDASIDMTVGRLETFLDALPGQARIQADTRQLETGWKVDLTASGPFETQAAGSGVIDIEGNNSLFDLTGSLPLAIANRQLAPNSVQGLATYDLRLEGAPALENISGTIRTAGARFSLPSLRASLDDINSTIALANGTAGVAVTTAFSGGGTISVDGSVDLSGPFNANLPIRVSDLAYRDGQLLETVVDGMVQVAGPLTGGGTISGDLVLGQTNIRIASAALAGVGDVPEIAHVGEPASARRTRANAGLIKEETTKSNASAPFSLDLRIRTGERISVRGMGLNADFDGGMTIAGTTNNLDTQGQLELIRGRMAFLTKTFDIDEGLIRLEGDLIPWMRVQATSKQTDATVRVILEGRLNDPEIILESEPELPEDEVLSQLLFGRDLSSISGLQAAQLAAALASLSGNGPGRPRLGRNTGLDELALTFDESGTPGLRAGKYINENVYTEVGVDSEGKSSISLNLDVTESLTVKGRVDSDSDSGIGLFFQKDY</sequence>
<evidence type="ECO:0000313" key="7">
    <source>
        <dbReference type="EMBL" id="SFL75989.1"/>
    </source>
</evidence>
<feature type="chain" id="PRO_5011756557" evidence="5">
    <location>
        <begin position="19"/>
        <end position="1137"/>
    </location>
</feature>
<dbReference type="EMBL" id="FOTQ01000001">
    <property type="protein sequence ID" value="SFL75989.1"/>
    <property type="molecule type" value="Genomic_DNA"/>
</dbReference>
<evidence type="ECO:0000256" key="4">
    <source>
        <dbReference type="ARBA" id="ARBA00023136"/>
    </source>
</evidence>
<evidence type="ECO:0000259" key="6">
    <source>
        <dbReference type="Pfam" id="PF04357"/>
    </source>
</evidence>
<name>A0A1I4KBC3_9RHOB</name>
<dbReference type="Proteomes" id="UP000199144">
    <property type="component" value="Unassembled WGS sequence"/>
</dbReference>
<evidence type="ECO:0000256" key="1">
    <source>
        <dbReference type="ARBA" id="ARBA00004167"/>
    </source>
</evidence>
<dbReference type="AlphaFoldDB" id="A0A1I4KBC3"/>
<dbReference type="STRING" id="254406.SAMN04488042_1011401"/>
<evidence type="ECO:0000313" key="8">
    <source>
        <dbReference type="Proteomes" id="UP000199144"/>
    </source>
</evidence>
<dbReference type="OrthoDB" id="7784409at2"/>
<reference evidence="7 8" key="1">
    <citation type="submission" date="2016-10" db="EMBL/GenBank/DDBJ databases">
        <authorList>
            <person name="de Groot N.N."/>
        </authorList>
    </citation>
    <scope>NUCLEOTIDE SEQUENCE [LARGE SCALE GENOMIC DNA]</scope>
    <source>
        <strain evidence="7 8">DSM 15283</strain>
    </source>
</reference>
<keyword evidence="8" id="KW-1185">Reference proteome</keyword>
<dbReference type="Pfam" id="PF04357">
    <property type="entry name" value="TamB"/>
    <property type="match status" value="1"/>
</dbReference>
<gene>
    <name evidence="7" type="ORF">SAMN04488042_1011401</name>
</gene>
<dbReference type="GO" id="GO:0005886">
    <property type="term" value="C:plasma membrane"/>
    <property type="evidence" value="ECO:0007669"/>
    <property type="project" value="InterPro"/>
</dbReference>
<evidence type="ECO:0000256" key="2">
    <source>
        <dbReference type="ARBA" id="ARBA00022692"/>
    </source>
</evidence>
<protein>
    <submittedName>
        <fullName evidence="7">Translocation and assembly module TamB</fullName>
    </submittedName>
</protein>
<feature type="domain" description="Translocation and assembly module TamB C-terminal" evidence="6">
    <location>
        <begin position="791"/>
        <end position="1137"/>
    </location>
</feature>
<dbReference type="RefSeq" id="WP_093092115.1">
    <property type="nucleotide sequence ID" value="NZ_FOTQ01000001.1"/>
</dbReference>
<comment type="subcellular location">
    <subcellularLocation>
        <location evidence="1">Membrane</location>
        <topology evidence="1">Single-pass membrane protein</topology>
    </subcellularLocation>
</comment>
<keyword evidence="3" id="KW-1133">Transmembrane helix</keyword>
<dbReference type="InterPro" id="IPR007452">
    <property type="entry name" value="TamB_C"/>
</dbReference>
<dbReference type="GO" id="GO:0097347">
    <property type="term" value="C:TAM protein secretion complex"/>
    <property type="evidence" value="ECO:0007669"/>
    <property type="project" value="TreeGrafter"/>
</dbReference>
<proteinExistence type="predicted"/>
<accession>A0A1I4KBC3</accession>